<dbReference type="AlphaFoldDB" id="B8D155"/>
<name>B8D155_HALOH</name>
<dbReference type="HOGENOM" id="CLU_1270843_0_0_9"/>
<keyword evidence="1" id="KW-0812">Transmembrane</keyword>
<feature type="transmembrane region" description="Helical" evidence="1">
    <location>
        <begin position="12"/>
        <end position="29"/>
    </location>
</feature>
<keyword evidence="1" id="KW-1133">Transmembrane helix</keyword>
<evidence type="ECO:0000256" key="1">
    <source>
        <dbReference type="SAM" id="Phobius"/>
    </source>
</evidence>
<dbReference type="Proteomes" id="UP000000719">
    <property type="component" value="Chromosome"/>
</dbReference>
<feature type="transmembrane region" description="Helical" evidence="1">
    <location>
        <begin position="95"/>
        <end position="116"/>
    </location>
</feature>
<dbReference type="EMBL" id="CP001098">
    <property type="protein sequence ID" value="ACL69024.1"/>
    <property type="molecule type" value="Genomic_DNA"/>
</dbReference>
<dbReference type="KEGG" id="hor:Hore_02630"/>
<protein>
    <submittedName>
        <fullName evidence="2">Uncharacterized protein</fullName>
    </submittedName>
</protein>
<reference evidence="2 3" key="1">
    <citation type="journal article" date="2009" name="PLoS ONE">
        <title>Genome analysis of the anaerobic thermohalophilic bacterium Halothermothrix orenii.</title>
        <authorList>
            <person name="Mavromatis K."/>
            <person name="Ivanova N."/>
            <person name="Anderson I."/>
            <person name="Lykidis A."/>
            <person name="Hooper S.D."/>
            <person name="Sun H."/>
            <person name="Kunin V."/>
            <person name="Lapidus A."/>
            <person name="Hugenholtz P."/>
            <person name="Patel B."/>
            <person name="Kyrpides N.C."/>
        </authorList>
    </citation>
    <scope>NUCLEOTIDE SEQUENCE [LARGE SCALE GENOMIC DNA]</scope>
    <source>
        <strain evidence="3">H 168 / OCM 544 / DSM 9562</strain>
    </source>
</reference>
<sequence>MLDYNNSTTVFLWVLAFYFLPMVVGFILGKIKTISLTKISEIGYKLGDPVTTKIHNWSRKYKLLSIKNGHWLLLFLLIFLNNLILVAFVRRIFYGIIFVIPLLLTAWTGFGHGVLFSKPKGRAGILLIFFEFGGYLFATVIGVKIGICILISLISNNQPVISIPWDYVLPAVVFLMIGAAIETLSIKAASKNMDLNNIDKINFEQRRAEIAKQIDDD</sequence>
<keyword evidence="1" id="KW-0472">Membrane</keyword>
<keyword evidence="3" id="KW-1185">Reference proteome</keyword>
<organism evidence="2 3">
    <name type="scientific">Halothermothrix orenii (strain H 168 / OCM 544 / DSM 9562)</name>
    <dbReference type="NCBI Taxonomy" id="373903"/>
    <lineage>
        <taxon>Bacteria</taxon>
        <taxon>Bacillati</taxon>
        <taxon>Bacillota</taxon>
        <taxon>Clostridia</taxon>
        <taxon>Halanaerobiales</taxon>
        <taxon>Halothermotrichaceae</taxon>
        <taxon>Halothermothrix</taxon>
    </lineage>
</organism>
<proteinExistence type="predicted"/>
<feature type="transmembrane region" description="Helical" evidence="1">
    <location>
        <begin position="128"/>
        <end position="155"/>
    </location>
</feature>
<evidence type="ECO:0000313" key="2">
    <source>
        <dbReference type="EMBL" id="ACL69024.1"/>
    </source>
</evidence>
<feature type="transmembrane region" description="Helical" evidence="1">
    <location>
        <begin position="69"/>
        <end position="89"/>
    </location>
</feature>
<evidence type="ECO:0000313" key="3">
    <source>
        <dbReference type="Proteomes" id="UP000000719"/>
    </source>
</evidence>
<dbReference type="STRING" id="373903.Hore_02630"/>
<dbReference type="RefSeq" id="WP_012635212.1">
    <property type="nucleotide sequence ID" value="NC_011899.1"/>
</dbReference>
<gene>
    <name evidence="2" type="ordered locus">Hore_02630</name>
</gene>
<accession>B8D155</accession>
<feature type="transmembrane region" description="Helical" evidence="1">
    <location>
        <begin position="167"/>
        <end position="186"/>
    </location>
</feature>